<comment type="caution">
    <text evidence="1">The sequence shown here is derived from an EMBL/GenBank/DDBJ whole genome shotgun (WGS) entry which is preliminary data.</text>
</comment>
<gene>
    <name evidence="1" type="ORF">AVEN_131150_1</name>
</gene>
<sequence length="116" mass="13179">MTPFDRNGNTLIIRHPYPVVTSLNTDPFVQKSYTSLSDHPYTAVTTLNDLFCFQSEKFSNRPSVHGSYLSERPVFSEREHFSNTLSLHSSHLSERPLLFGNVTLLQVVIPTQQSPL</sequence>
<reference evidence="1 2" key="1">
    <citation type="journal article" date="2019" name="Sci. Rep.">
        <title>Orb-weaving spider Araneus ventricosus genome elucidates the spidroin gene catalogue.</title>
        <authorList>
            <person name="Kono N."/>
            <person name="Nakamura H."/>
            <person name="Ohtoshi R."/>
            <person name="Moran D.A.P."/>
            <person name="Shinohara A."/>
            <person name="Yoshida Y."/>
            <person name="Fujiwara M."/>
            <person name="Mori M."/>
            <person name="Tomita M."/>
            <person name="Arakawa K."/>
        </authorList>
    </citation>
    <scope>NUCLEOTIDE SEQUENCE [LARGE SCALE GENOMIC DNA]</scope>
</reference>
<dbReference type="EMBL" id="BGPR01018951">
    <property type="protein sequence ID" value="GBN80564.1"/>
    <property type="molecule type" value="Genomic_DNA"/>
</dbReference>
<organism evidence="1 2">
    <name type="scientific">Araneus ventricosus</name>
    <name type="common">Orbweaver spider</name>
    <name type="synonym">Epeira ventricosa</name>
    <dbReference type="NCBI Taxonomy" id="182803"/>
    <lineage>
        <taxon>Eukaryota</taxon>
        <taxon>Metazoa</taxon>
        <taxon>Ecdysozoa</taxon>
        <taxon>Arthropoda</taxon>
        <taxon>Chelicerata</taxon>
        <taxon>Arachnida</taxon>
        <taxon>Araneae</taxon>
        <taxon>Araneomorphae</taxon>
        <taxon>Entelegynae</taxon>
        <taxon>Araneoidea</taxon>
        <taxon>Araneidae</taxon>
        <taxon>Araneus</taxon>
    </lineage>
</organism>
<dbReference type="AlphaFoldDB" id="A0A4Y2RXD0"/>
<dbReference type="Proteomes" id="UP000499080">
    <property type="component" value="Unassembled WGS sequence"/>
</dbReference>
<keyword evidence="2" id="KW-1185">Reference proteome</keyword>
<protein>
    <submittedName>
        <fullName evidence="1">Uncharacterized protein</fullName>
    </submittedName>
</protein>
<evidence type="ECO:0000313" key="2">
    <source>
        <dbReference type="Proteomes" id="UP000499080"/>
    </source>
</evidence>
<accession>A0A4Y2RXD0</accession>
<name>A0A4Y2RXD0_ARAVE</name>
<evidence type="ECO:0000313" key="1">
    <source>
        <dbReference type="EMBL" id="GBN80564.1"/>
    </source>
</evidence>
<proteinExistence type="predicted"/>